<dbReference type="InterPro" id="IPR013055">
    <property type="entry name" value="Tachy_Neuro_lke_CS"/>
</dbReference>
<dbReference type="STRING" id="9785.ENSLAFP00000012829"/>
<keyword evidence="5 7" id="KW-0732">Signal</keyword>
<dbReference type="eggNOG" id="ENOG502TEEE">
    <property type="taxonomic scope" value="Eukaryota"/>
</dbReference>
<dbReference type="Ensembl" id="ENSLAFT00000015317.3">
    <property type="protein sequence ID" value="ENSLAFP00000012829.3"/>
    <property type="gene ID" value="ENSLAFG00000015318.3"/>
</dbReference>
<comment type="subcellular location">
    <subcellularLocation>
        <location evidence="1">Secreted</location>
    </subcellularLocation>
</comment>
<dbReference type="PANTHER" id="PTHR11250:SF2">
    <property type="entry name" value="TACHYKININ-4"/>
    <property type="match status" value="1"/>
</dbReference>
<dbReference type="GeneTree" id="ENSGT00390000015220"/>
<evidence type="ECO:0000256" key="2">
    <source>
        <dbReference type="ARBA" id="ARBA00007518"/>
    </source>
</evidence>
<dbReference type="GO" id="GO:0006954">
    <property type="term" value="P:inflammatory response"/>
    <property type="evidence" value="ECO:0007669"/>
    <property type="project" value="TreeGrafter"/>
</dbReference>
<dbReference type="GO" id="GO:1902093">
    <property type="term" value="P:positive regulation of flagellated sperm motility"/>
    <property type="evidence" value="ECO:0007669"/>
    <property type="project" value="Ensembl"/>
</dbReference>
<dbReference type="GO" id="GO:0031835">
    <property type="term" value="F:substance P receptor binding"/>
    <property type="evidence" value="ECO:0007669"/>
    <property type="project" value="TreeGrafter"/>
</dbReference>
<dbReference type="FunCoup" id="G3TEX2">
    <property type="interactions" value="6"/>
</dbReference>
<dbReference type="OMA" id="EAESWVT"/>
<organism evidence="8 9">
    <name type="scientific">Loxodonta africana</name>
    <name type="common">African elephant</name>
    <dbReference type="NCBI Taxonomy" id="9785"/>
    <lineage>
        <taxon>Eukaryota</taxon>
        <taxon>Metazoa</taxon>
        <taxon>Chordata</taxon>
        <taxon>Craniata</taxon>
        <taxon>Vertebrata</taxon>
        <taxon>Euteleostomi</taxon>
        <taxon>Mammalia</taxon>
        <taxon>Eutheria</taxon>
        <taxon>Afrotheria</taxon>
        <taxon>Proboscidea</taxon>
        <taxon>Elephantidae</taxon>
        <taxon>Loxodonta</taxon>
    </lineage>
</organism>
<reference evidence="8" key="2">
    <citation type="submission" date="2025-08" db="UniProtKB">
        <authorList>
            <consortium name="Ensembl"/>
        </authorList>
    </citation>
    <scope>IDENTIFICATION</scope>
    <source>
        <strain evidence="8">Isolate ISIS603380</strain>
    </source>
</reference>
<evidence type="ECO:0000256" key="3">
    <source>
        <dbReference type="ARBA" id="ARBA00022525"/>
    </source>
</evidence>
<name>G3TEX2_LOXAF</name>
<evidence type="ECO:0000256" key="4">
    <source>
        <dbReference type="ARBA" id="ARBA00022685"/>
    </source>
</evidence>
<feature type="signal peptide" evidence="7">
    <location>
        <begin position="1"/>
        <end position="19"/>
    </location>
</feature>
<evidence type="ECO:0000256" key="5">
    <source>
        <dbReference type="ARBA" id="ARBA00022729"/>
    </source>
</evidence>
<feature type="chain" id="PRO_5003455321" evidence="7">
    <location>
        <begin position="20"/>
        <end position="86"/>
    </location>
</feature>
<keyword evidence="4" id="KW-0165">Cleavage on pair of basic residues</keyword>
<accession>G3TEX2</accession>
<proteinExistence type="inferred from homology"/>
<dbReference type="PROSITE" id="PS00267">
    <property type="entry name" value="TACHYKININ"/>
    <property type="match status" value="1"/>
</dbReference>
<dbReference type="Proteomes" id="UP000007646">
    <property type="component" value="Unassembled WGS sequence"/>
</dbReference>
<dbReference type="HOGENOM" id="CLU_2677305_0_0_1"/>
<evidence type="ECO:0000313" key="8">
    <source>
        <dbReference type="Ensembl" id="ENSLAFP00000012829.3"/>
    </source>
</evidence>
<evidence type="ECO:0000256" key="1">
    <source>
        <dbReference type="ARBA" id="ARBA00004613"/>
    </source>
</evidence>
<evidence type="ECO:0000256" key="6">
    <source>
        <dbReference type="ARBA" id="ARBA00022815"/>
    </source>
</evidence>
<dbReference type="GO" id="GO:0005615">
    <property type="term" value="C:extracellular space"/>
    <property type="evidence" value="ECO:0007669"/>
    <property type="project" value="Ensembl"/>
</dbReference>
<reference evidence="8" key="3">
    <citation type="submission" date="2025-09" db="UniProtKB">
        <authorList>
            <consortium name="Ensembl"/>
        </authorList>
    </citation>
    <scope>IDENTIFICATION</scope>
    <source>
        <strain evidence="8">Isolate ISIS603380</strain>
    </source>
</reference>
<comment type="similarity">
    <text evidence="2">Belongs to the tachykinin family.</text>
</comment>
<keyword evidence="6" id="KW-0027">Amidation</keyword>
<gene>
    <name evidence="8" type="primary">TAC4</name>
</gene>
<dbReference type="InParanoid" id="G3TEX2"/>
<evidence type="ECO:0000256" key="7">
    <source>
        <dbReference type="SAM" id="SignalP"/>
    </source>
</evidence>
<protein>
    <submittedName>
        <fullName evidence="8">Tachykinin 4</fullName>
    </submittedName>
</protein>
<dbReference type="GO" id="GO:0007217">
    <property type="term" value="P:tachykinin receptor signaling pathway"/>
    <property type="evidence" value="ECO:0007669"/>
    <property type="project" value="TreeGrafter"/>
</dbReference>
<evidence type="ECO:0000313" key="9">
    <source>
        <dbReference type="Proteomes" id="UP000007646"/>
    </source>
</evidence>
<dbReference type="GO" id="GO:0007204">
    <property type="term" value="P:positive regulation of cytosolic calcium ion concentration"/>
    <property type="evidence" value="ECO:0007669"/>
    <property type="project" value="TreeGrafter"/>
</dbReference>
<keyword evidence="3" id="KW-0964">Secreted</keyword>
<reference evidence="8 9" key="1">
    <citation type="submission" date="2009-06" db="EMBL/GenBank/DDBJ databases">
        <title>The Genome Sequence of Loxodonta africana (African elephant).</title>
        <authorList>
            <person name="Di Palma F."/>
            <person name="Heiman D."/>
            <person name="Young S."/>
            <person name="Johnson J."/>
            <person name="Lander E.S."/>
            <person name="Lindblad-Toh K."/>
        </authorList>
    </citation>
    <scope>NUCLEOTIDE SEQUENCE [LARGE SCALE GENOMIC DNA]</scope>
    <source>
        <strain evidence="8 9">Isolate ISIS603380</strain>
    </source>
</reference>
<dbReference type="PANTHER" id="PTHR11250">
    <property type="entry name" value="TACHYKININ"/>
    <property type="match status" value="1"/>
</dbReference>
<dbReference type="AlphaFoldDB" id="G3TEX2"/>
<keyword evidence="9" id="KW-1185">Reference proteome</keyword>
<sequence length="86" mass="9241">MLLCVTLILMMGLSVCTVAGDSGEEVALSTEAGLWVTVTLEEGAVPSIQLQVQEEKRGKASQFFGLMGKRVGGEPLTYPRRKKAVE</sequence>